<proteinExistence type="predicted"/>
<reference evidence="2 3" key="1">
    <citation type="submission" date="2017-04" db="EMBL/GenBank/DDBJ databases">
        <authorList>
            <person name="Afonso C.L."/>
            <person name="Miller P.J."/>
            <person name="Scott M.A."/>
            <person name="Spackman E."/>
            <person name="Goraichik I."/>
            <person name="Dimitrov K.M."/>
            <person name="Suarez D.L."/>
            <person name="Swayne D.E."/>
        </authorList>
    </citation>
    <scope>NUCLEOTIDE SEQUENCE [LARGE SCALE GENOMIC DNA]</scope>
    <source>
        <strain evidence="2 3">CGMCC 1.12708</strain>
    </source>
</reference>
<evidence type="ECO:0000313" key="3">
    <source>
        <dbReference type="Proteomes" id="UP000192393"/>
    </source>
</evidence>
<dbReference type="AlphaFoldDB" id="A0A1W1Z754"/>
<keyword evidence="3" id="KW-1185">Reference proteome</keyword>
<name>A0A1W1Z754_9FLAO</name>
<evidence type="ECO:0000259" key="1">
    <source>
        <dbReference type="Pfam" id="PF00156"/>
    </source>
</evidence>
<dbReference type="RefSeq" id="WP_084016411.1">
    <property type="nucleotide sequence ID" value="NZ_FWXS01000002.1"/>
</dbReference>
<dbReference type="InterPro" id="IPR000836">
    <property type="entry name" value="PRTase_dom"/>
</dbReference>
<dbReference type="GO" id="GO:0016740">
    <property type="term" value="F:transferase activity"/>
    <property type="evidence" value="ECO:0007669"/>
    <property type="project" value="UniProtKB-KW"/>
</dbReference>
<accession>A0A1W1Z754</accession>
<feature type="domain" description="Phosphoribosyltransferase" evidence="1">
    <location>
        <begin position="16"/>
        <end position="157"/>
    </location>
</feature>
<protein>
    <submittedName>
        <fullName evidence="2">Phosphoribosyl transferase domain-containing protein</fullName>
    </submittedName>
</protein>
<dbReference type="Proteomes" id="UP000192393">
    <property type="component" value="Unassembled WGS sequence"/>
</dbReference>
<dbReference type="InterPro" id="IPR029057">
    <property type="entry name" value="PRTase-like"/>
</dbReference>
<evidence type="ECO:0000313" key="2">
    <source>
        <dbReference type="EMBL" id="SMC44196.1"/>
    </source>
</evidence>
<dbReference type="SUPFAM" id="SSF53271">
    <property type="entry name" value="PRTase-like"/>
    <property type="match status" value="1"/>
</dbReference>
<dbReference type="Gene3D" id="3.40.50.2020">
    <property type="match status" value="1"/>
</dbReference>
<keyword evidence="2" id="KW-0808">Transferase</keyword>
<organism evidence="2 3">
    <name type="scientific">Moheibacter sediminis</name>
    <dbReference type="NCBI Taxonomy" id="1434700"/>
    <lineage>
        <taxon>Bacteria</taxon>
        <taxon>Pseudomonadati</taxon>
        <taxon>Bacteroidota</taxon>
        <taxon>Flavobacteriia</taxon>
        <taxon>Flavobacteriales</taxon>
        <taxon>Weeksellaceae</taxon>
        <taxon>Moheibacter</taxon>
    </lineage>
</organism>
<dbReference type="EMBL" id="FWXS01000002">
    <property type="protein sequence ID" value="SMC44196.1"/>
    <property type="molecule type" value="Genomic_DNA"/>
</dbReference>
<dbReference type="STRING" id="1434700.SAMN06296427_102252"/>
<gene>
    <name evidence="2" type="ORF">SAMN06296427_102252</name>
</gene>
<dbReference type="Pfam" id="PF00156">
    <property type="entry name" value="Pribosyltran"/>
    <property type="match status" value="1"/>
</dbReference>
<dbReference type="CDD" id="cd06223">
    <property type="entry name" value="PRTases_typeI"/>
    <property type="match status" value="1"/>
</dbReference>
<dbReference type="OrthoDB" id="7375662at2"/>
<sequence length="197" mass="22882">MKVLDFKKDGFINFLNENFQELIEVNKKILVLGIADGGIPVAEIVYQFFKNKTQNEINLDFIKVQRPSTKQKKANPITEKSLKFVFSILPKFVLDYLRIFEHKKFSKRSQSDLEREIKLNSKINFSLYNLILVVDDAVDSGASMKTVVDFVKEKTENSVVVKAVSVVLTQQNPIFLPDYFWLRDVLIRFPWSLDGRK</sequence>